<sequence>MVDVDLVNYPLGIGERNRCTQVLLLDCEFWGKGTCISRVSTTAMAFCDRGVWKYGRQYNKSNGKLYYPCGKWRSTKLNNLQIANNASVFHSGYTKQNFVYCAGHFVRRGLANSHFH</sequence>
<dbReference type="Proteomes" id="UP000323917">
    <property type="component" value="Chromosome"/>
</dbReference>
<evidence type="ECO:0000313" key="2">
    <source>
        <dbReference type="Proteomes" id="UP000323917"/>
    </source>
</evidence>
<name>A0A5B9QLU0_9BACT</name>
<dbReference type="EMBL" id="CP042913">
    <property type="protein sequence ID" value="QEG37966.1"/>
    <property type="molecule type" value="Genomic_DNA"/>
</dbReference>
<evidence type="ECO:0000313" key="1">
    <source>
        <dbReference type="EMBL" id="QEG37966.1"/>
    </source>
</evidence>
<reference evidence="1 2" key="1">
    <citation type="submission" date="2019-08" db="EMBL/GenBank/DDBJ databases">
        <title>Deep-cultivation of Planctomycetes and their phenomic and genomic characterization uncovers novel biology.</title>
        <authorList>
            <person name="Wiegand S."/>
            <person name="Jogler M."/>
            <person name="Boedeker C."/>
            <person name="Pinto D."/>
            <person name="Vollmers J."/>
            <person name="Rivas-Marin E."/>
            <person name="Kohn T."/>
            <person name="Peeters S.H."/>
            <person name="Heuer A."/>
            <person name="Rast P."/>
            <person name="Oberbeckmann S."/>
            <person name="Bunk B."/>
            <person name="Jeske O."/>
            <person name="Meyerdierks A."/>
            <person name="Storesund J.E."/>
            <person name="Kallscheuer N."/>
            <person name="Luecker S."/>
            <person name="Lage O.M."/>
            <person name="Pohl T."/>
            <person name="Merkel B.J."/>
            <person name="Hornburger P."/>
            <person name="Mueller R.-W."/>
            <person name="Bruemmer F."/>
            <person name="Labrenz M."/>
            <person name="Spormann A.M."/>
            <person name="Op den Camp H."/>
            <person name="Overmann J."/>
            <person name="Amann R."/>
            <person name="Jetten M.S.M."/>
            <person name="Mascher T."/>
            <person name="Medema M.H."/>
            <person name="Devos D.P."/>
            <person name="Kaster A.-K."/>
            <person name="Ovreas L."/>
            <person name="Rohde M."/>
            <person name="Galperin M.Y."/>
            <person name="Jogler C."/>
        </authorList>
    </citation>
    <scope>NUCLEOTIDE SEQUENCE [LARGE SCALE GENOMIC DNA]</scope>
    <source>
        <strain evidence="1 2">Pr1d</strain>
    </source>
</reference>
<gene>
    <name evidence="1" type="ORF">Pr1d_53140</name>
</gene>
<organism evidence="1 2">
    <name type="scientific">Bythopirellula goksoeyrii</name>
    <dbReference type="NCBI Taxonomy" id="1400387"/>
    <lineage>
        <taxon>Bacteria</taxon>
        <taxon>Pseudomonadati</taxon>
        <taxon>Planctomycetota</taxon>
        <taxon>Planctomycetia</taxon>
        <taxon>Pirellulales</taxon>
        <taxon>Lacipirellulaceae</taxon>
        <taxon>Bythopirellula</taxon>
    </lineage>
</organism>
<accession>A0A5B9QLU0</accession>
<proteinExistence type="predicted"/>
<dbReference type="KEGG" id="bgok:Pr1d_53140"/>
<keyword evidence="2" id="KW-1185">Reference proteome</keyword>
<protein>
    <submittedName>
        <fullName evidence="1">Uncharacterized protein</fullName>
    </submittedName>
</protein>
<dbReference type="AlphaFoldDB" id="A0A5B9QLU0"/>